<evidence type="ECO:0000313" key="9">
    <source>
        <dbReference type="Proteomes" id="UP000321954"/>
    </source>
</evidence>
<evidence type="ECO:0000313" key="8">
    <source>
        <dbReference type="EMBL" id="QED38209.1"/>
    </source>
</evidence>
<dbReference type="Gene3D" id="1.25.40.390">
    <property type="match status" value="1"/>
</dbReference>
<gene>
    <name evidence="8" type="ORF">FK178_11000</name>
</gene>
<dbReference type="GO" id="GO:0009279">
    <property type="term" value="C:cell outer membrane"/>
    <property type="evidence" value="ECO:0007669"/>
    <property type="project" value="UniProtKB-SubCell"/>
</dbReference>
<dbReference type="AlphaFoldDB" id="A0A5B8YQI3"/>
<dbReference type="InterPro" id="IPR011990">
    <property type="entry name" value="TPR-like_helical_dom_sf"/>
</dbReference>
<sequence length="452" mass="50145">MKKYINFKILFSFLAIGFIACDDNLDIEPEQNLSPEVATESPANIKTILNNIYGEARQSVSYGGGIGMASELLGNEGDLQWNGTFVQPGEYNEKALLADNSFVRDIWLNAYEIGNQVNIVLDNLDVFDDEEDRATTEGEAKFLRGLAYFDLVRLFAKPYVPGQANTQLAVPIILEPVLDASIITYPARNTVDEVYAQVLSDLNDAYEMLPTSNGYFADKYTAKALLARVHLQRGEFAQARDAANEVIEDSGASLTATFADAFNNAENSTEDLFAMQVTSQDASGNSWNLYWAGRDFGGRVGNPDISILSPHYAKYDDPNDDRANFFYTTSRGVATTKWQNQFGNIPVIRLAEMYLIRAETNQRLGTTVGATPLEDINLLRARANATLFTAVTLEIILAERQRELAFEGFALFDAKRLGRNIGEIAFNADRLVLPVPLREMDSNPNLVQNPGY</sequence>
<evidence type="ECO:0000256" key="2">
    <source>
        <dbReference type="ARBA" id="ARBA00006275"/>
    </source>
</evidence>
<keyword evidence="5" id="KW-0998">Cell outer membrane</keyword>
<dbReference type="EMBL" id="CP042476">
    <property type="protein sequence ID" value="QED38209.1"/>
    <property type="molecule type" value="Genomic_DNA"/>
</dbReference>
<feature type="domain" description="SusD-like N-terminal" evidence="7">
    <location>
        <begin position="25"/>
        <end position="231"/>
    </location>
</feature>
<evidence type="ECO:0000259" key="6">
    <source>
        <dbReference type="Pfam" id="PF07980"/>
    </source>
</evidence>
<dbReference type="SUPFAM" id="SSF48452">
    <property type="entry name" value="TPR-like"/>
    <property type="match status" value="1"/>
</dbReference>
<organism evidence="8 9">
    <name type="scientific">Antarcticibacterium arcticum</name>
    <dbReference type="NCBI Taxonomy" id="2585771"/>
    <lineage>
        <taxon>Bacteria</taxon>
        <taxon>Pseudomonadati</taxon>
        <taxon>Bacteroidota</taxon>
        <taxon>Flavobacteriia</taxon>
        <taxon>Flavobacteriales</taxon>
        <taxon>Flavobacteriaceae</taxon>
        <taxon>Antarcticibacterium</taxon>
    </lineage>
</organism>
<dbReference type="InterPro" id="IPR012944">
    <property type="entry name" value="SusD_RagB_dom"/>
</dbReference>
<name>A0A5B8YQI3_9FLAO</name>
<dbReference type="Proteomes" id="UP000321954">
    <property type="component" value="Chromosome"/>
</dbReference>
<dbReference type="Pfam" id="PF07980">
    <property type="entry name" value="SusD_RagB"/>
    <property type="match status" value="1"/>
</dbReference>
<reference evidence="8 9" key="1">
    <citation type="submission" date="2019-08" db="EMBL/GenBank/DDBJ databases">
        <title>Antarcticibacterium arcticum sp. nov., a bacterium isolated from marine sediment of the Canadian Beaufort Sea.</title>
        <authorList>
            <person name="Lee Y.M."/>
            <person name="Baek K."/>
            <person name="Lee D.-H."/>
            <person name="Shin S.C."/>
            <person name="Jin Y.K."/>
            <person name="Park Y."/>
        </authorList>
    </citation>
    <scope>NUCLEOTIDE SEQUENCE [LARGE SCALE GENOMIC DNA]</scope>
    <source>
        <strain evidence="8 9">PAMC 28998</strain>
    </source>
</reference>
<dbReference type="RefSeq" id="WP_146834874.1">
    <property type="nucleotide sequence ID" value="NZ_CP042476.1"/>
</dbReference>
<evidence type="ECO:0000256" key="1">
    <source>
        <dbReference type="ARBA" id="ARBA00004442"/>
    </source>
</evidence>
<dbReference type="OrthoDB" id="630434at2"/>
<comment type="subcellular location">
    <subcellularLocation>
        <location evidence="1">Cell outer membrane</location>
    </subcellularLocation>
</comment>
<keyword evidence="3" id="KW-0732">Signal</keyword>
<dbReference type="InterPro" id="IPR033985">
    <property type="entry name" value="SusD-like_N"/>
</dbReference>
<accession>A0A5B8YQI3</accession>
<keyword evidence="4" id="KW-0472">Membrane</keyword>
<dbReference type="Pfam" id="PF14322">
    <property type="entry name" value="SusD-like_3"/>
    <property type="match status" value="1"/>
</dbReference>
<evidence type="ECO:0000256" key="4">
    <source>
        <dbReference type="ARBA" id="ARBA00023136"/>
    </source>
</evidence>
<comment type="similarity">
    <text evidence="2">Belongs to the SusD family.</text>
</comment>
<dbReference type="KEGG" id="anp:FK178_11000"/>
<evidence type="ECO:0000256" key="3">
    <source>
        <dbReference type="ARBA" id="ARBA00022729"/>
    </source>
</evidence>
<dbReference type="PROSITE" id="PS51257">
    <property type="entry name" value="PROKAR_LIPOPROTEIN"/>
    <property type="match status" value="1"/>
</dbReference>
<feature type="domain" description="RagB/SusD" evidence="6">
    <location>
        <begin position="301"/>
        <end position="416"/>
    </location>
</feature>
<evidence type="ECO:0000259" key="7">
    <source>
        <dbReference type="Pfam" id="PF14322"/>
    </source>
</evidence>
<proteinExistence type="inferred from homology"/>
<protein>
    <submittedName>
        <fullName evidence="8">RagB/SusD family nutrient uptake outer membrane protein</fullName>
    </submittedName>
</protein>
<evidence type="ECO:0000256" key="5">
    <source>
        <dbReference type="ARBA" id="ARBA00023237"/>
    </source>
</evidence>
<keyword evidence="9" id="KW-1185">Reference proteome</keyword>
<dbReference type="CDD" id="cd08977">
    <property type="entry name" value="SusD"/>
    <property type="match status" value="1"/>
</dbReference>